<organism evidence="2 3">
    <name type="scientific">Spironucleus salmonicida</name>
    <dbReference type="NCBI Taxonomy" id="348837"/>
    <lineage>
        <taxon>Eukaryota</taxon>
        <taxon>Metamonada</taxon>
        <taxon>Diplomonadida</taxon>
        <taxon>Hexamitidae</taxon>
        <taxon>Hexamitinae</taxon>
        <taxon>Spironucleus</taxon>
    </lineage>
</organism>
<dbReference type="EMBL" id="AUWU02000005">
    <property type="protein sequence ID" value="KAH0573412.1"/>
    <property type="molecule type" value="Genomic_DNA"/>
</dbReference>
<reference evidence="2 3" key="1">
    <citation type="journal article" date="2014" name="PLoS Genet.">
        <title>The Genome of Spironucleus salmonicida Highlights a Fish Pathogen Adapted to Fluctuating Environments.</title>
        <authorList>
            <person name="Xu F."/>
            <person name="Jerlstrom-Hultqvist J."/>
            <person name="Einarsson E."/>
            <person name="Astvaldsson A."/>
            <person name="Svard S.G."/>
            <person name="Andersson J.O."/>
        </authorList>
    </citation>
    <scope>NUCLEOTIDE SEQUENCE [LARGE SCALE GENOMIC DNA]</scope>
    <source>
        <strain evidence="2 3">ATCC 50377</strain>
    </source>
</reference>
<dbReference type="GeneID" id="94299555"/>
<dbReference type="KEGG" id="ssao:94299555"/>
<evidence type="ECO:0000313" key="3">
    <source>
        <dbReference type="Proteomes" id="UP000018208"/>
    </source>
</evidence>
<protein>
    <submittedName>
        <fullName evidence="2">Uncharacterized protein</fullName>
    </submittedName>
</protein>
<sequence length="1229" mass="141142">MKLLNQQRLKNAELVLENQLLSQKVKKGLTLDSFSSNLEMEQKFEYEELRYIVETQKQNLERYEFLEKDLQVEISQLNELVHKQAILIDKKSCQVQELLKHDNSQDTFSLEQIKLKDTQILQLEQILNDQGQVIASGDNERQTLQAQLDQMRMEYELLEQQMNNVSDSAAEPAVDIAEMDAIKAALAEKDSQVEVLMRQLEEYQRQILELVEANDQMQADAASAMTRLAQLDSDIASGACERESLSKQVQELREQEGRQIQTEEVLVDLTEQIQSLQQELNDKTQEFQQLEQILNDQGQVIASGDNERQTLQAQLDQMRMEYELLEQQMNNVSDSAAEPAVDIAEMDAIKAALAEKDSQVEVLMRQLEEYQRQILELVEANDQMQADAASAMTRLAQLDSDIASGACERESLSKQVQELREQEGRQIQTEEVLVDLTEQIQSLQQELNDKTQEFQQLEQILNDQGQVIASGDNERQTLQAQLDQMRMEYELLEQQMNNVSDSAAEPAVDIAEMDAIKAALAEKDSQVEVLMRQLEEYQRQILELVEANDQMQADAASAMTRLAQLDSDIASGACERESLSKQVQELREQEGRQIQTEEVLVDLTEQIQSLQQELNDKTQEFQQLEQILNDQGQVIASGDNERQTLQAQLDQMRMEYELLEQQMNNVSDSAAEPAVDIAEMDAIKAALAEKDSQVEVLMRQLEEYQRQILELVEANDQMQADAASAMTRLAQLDSDIASGACERESLSKQVQELREQEGRQIQTEEVLVDLTEQIQSLQQELNDKTQEFQQLEQILNDQGQVIASGDNERQTLQAQLDQMRMEYELLEQQMNNVSDSAAEPAVDIAEMDAIKAALAEKDSQVEVLMRQLEEYQRQILELVEANDQMQADAASAMTRLAQLDSDIASGACERESLSKQVQELREQEGRQIQTEEVLVDLTEQIQSLQQELNDKTQEFQQLEQILNDQGQVIASGDNERQTLQAQLDQMRMEYELLEQQMNNVSDSAAEPAVDIAEMDAIKAALAEKDSQVEVLMRQLEEYQRQIFKLGEAKNKIDQKVQLVNLSSPEFLIQHRLLTLPRDLERVDEYSDSDLKEEQADNDEEIDFEILFTNMEIMIQEQGDNLLLYENRYYDAQRQLDLQIEQITHLDQQLDINKFEHNRSQLIELQNLIIQNESLELACKQFEKQIQQISDQYNNDMKQMEKELDEKILEEAQLVHVIETLRVTIMDSIK</sequence>
<keyword evidence="1" id="KW-0175">Coiled coil</keyword>
<dbReference type="PANTHER" id="PTHR18937">
    <property type="entry name" value="STRUCTURAL MAINTENANCE OF CHROMOSOMES SMC FAMILY MEMBER"/>
    <property type="match status" value="1"/>
</dbReference>
<name>A0A9P8RYD1_9EUKA</name>
<dbReference type="Proteomes" id="UP000018208">
    <property type="component" value="Unassembled WGS sequence"/>
</dbReference>
<dbReference type="RefSeq" id="XP_067764185.1">
    <property type="nucleotide sequence ID" value="XM_067909364.1"/>
</dbReference>
<keyword evidence="3" id="KW-1185">Reference proteome</keyword>
<proteinExistence type="predicted"/>
<evidence type="ECO:0000256" key="1">
    <source>
        <dbReference type="SAM" id="Coils"/>
    </source>
</evidence>
<dbReference type="Gene3D" id="1.10.287.1490">
    <property type="match status" value="4"/>
</dbReference>
<gene>
    <name evidence="2" type="ORF">SS50377_25532</name>
</gene>
<comment type="caution">
    <text evidence="2">The sequence shown here is derived from an EMBL/GenBank/DDBJ whole genome shotgun (WGS) entry which is preliminary data.</text>
</comment>
<dbReference type="AlphaFoldDB" id="A0A9P8RYD1"/>
<accession>A0A9P8RYD1</accession>
<feature type="coiled-coil region" evidence="1">
    <location>
        <begin position="134"/>
        <end position="1055"/>
    </location>
</feature>
<feature type="coiled-coil region" evidence="1">
    <location>
        <begin position="1164"/>
        <end position="1209"/>
    </location>
</feature>
<evidence type="ECO:0000313" key="2">
    <source>
        <dbReference type="EMBL" id="KAH0573412.1"/>
    </source>
</evidence>
<dbReference type="OrthoDB" id="10255522at2759"/>